<reference evidence="2" key="2">
    <citation type="submission" date="2015-01" db="EMBL/GenBank/DDBJ databases">
        <title>Evolutionary Origins and Diversification of the Mycorrhizal Mutualists.</title>
        <authorList>
            <consortium name="DOE Joint Genome Institute"/>
            <consortium name="Mycorrhizal Genomics Consortium"/>
            <person name="Kohler A."/>
            <person name="Kuo A."/>
            <person name="Nagy L.G."/>
            <person name="Floudas D."/>
            <person name="Copeland A."/>
            <person name="Barry K.W."/>
            <person name="Cichocki N."/>
            <person name="Veneault-Fourrey C."/>
            <person name="LaButti K."/>
            <person name="Lindquist E.A."/>
            <person name="Lipzen A."/>
            <person name="Lundell T."/>
            <person name="Morin E."/>
            <person name="Murat C."/>
            <person name="Riley R."/>
            <person name="Ohm R."/>
            <person name="Sun H."/>
            <person name="Tunlid A."/>
            <person name="Henrissat B."/>
            <person name="Grigoriev I.V."/>
            <person name="Hibbett D.S."/>
            <person name="Martin F."/>
        </authorList>
    </citation>
    <scope>NUCLEOTIDE SEQUENCE [LARGE SCALE GENOMIC DNA]</scope>
    <source>
        <strain evidence="2">h7</strain>
    </source>
</reference>
<evidence type="ECO:0000313" key="1">
    <source>
        <dbReference type="EMBL" id="KIM39545.1"/>
    </source>
</evidence>
<name>A0A0C3BS70_HEBCY</name>
<evidence type="ECO:0000313" key="2">
    <source>
        <dbReference type="Proteomes" id="UP000053424"/>
    </source>
</evidence>
<keyword evidence="2" id="KW-1185">Reference proteome</keyword>
<dbReference type="Proteomes" id="UP000053424">
    <property type="component" value="Unassembled WGS sequence"/>
</dbReference>
<accession>A0A0C3BS70</accession>
<protein>
    <submittedName>
        <fullName evidence="1">Uncharacterized protein</fullName>
    </submittedName>
</protein>
<organism evidence="1 2">
    <name type="scientific">Hebeloma cylindrosporum</name>
    <dbReference type="NCBI Taxonomy" id="76867"/>
    <lineage>
        <taxon>Eukaryota</taxon>
        <taxon>Fungi</taxon>
        <taxon>Dikarya</taxon>
        <taxon>Basidiomycota</taxon>
        <taxon>Agaricomycotina</taxon>
        <taxon>Agaricomycetes</taxon>
        <taxon>Agaricomycetidae</taxon>
        <taxon>Agaricales</taxon>
        <taxon>Agaricineae</taxon>
        <taxon>Hymenogastraceae</taxon>
        <taxon>Hebeloma</taxon>
    </lineage>
</organism>
<sequence>MGRSLQYMITGAYLDPSPLPDGKMPRNSPFLNNFICAPTGNNMKTTNRPASFETFIYSTQRRSEVSPNTRRIESLGIFNEQSDETPLSHLASISGTTFYVRG</sequence>
<proteinExistence type="predicted"/>
<gene>
    <name evidence="1" type="ORF">M413DRAFT_447024</name>
</gene>
<reference evidence="1 2" key="1">
    <citation type="submission" date="2014-04" db="EMBL/GenBank/DDBJ databases">
        <authorList>
            <consortium name="DOE Joint Genome Institute"/>
            <person name="Kuo A."/>
            <person name="Gay G."/>
            <person name="Dore J."/>
            <person name="Kohler A."/>
            <person name="Nagy L.G."/>
            <person name="Floudas D."/>
            <person name="Copeland A."/>
            <person name="Barry K.W."/>
            <person name="Cichocki N."/>
            <person name="Veneault-Fourrey C."/>
            <person name="LaButti K."/>
            <person name="Lindquist E.A."/>
            <person name="Lipzen A."/>
            <person name="Lundell T."/>
            <person name="Morin E."/>
            <person name="Murat C."/>
            <person name="Sun H."/>
            <person name="Tunlid A."/>
            <person name="Henrissat B."/>
            <person name="Grigoriev I.V."/>
            <person name="Hibbett D.S."/>
            <person name="Martin F."/>
            <person name="Nordberg H.P."/>
            <person name="Cantor M.N."/>
            <person name="Hua S.X."/>
        </authorList>
    </citation>
    <scope>NUCLEOTIDE SEQUENCE [LARGE SCALE GENOMIC DNA]</scope>
    <source>
        <strain evidence="2">h7</strain>
    </source>
</reference>
<dbReference type="EMBL" id="KN831785">
    <property type="protein sequence ID" value="KIM39545.1"/>
    <property type="molecule type" value="Genomic_DNA"/>
</dbReference>
<dbReference type="HOGENOM" id="CLU_2277844_0_0_1"/>
<dbReference type="AlphaFoldDB" id="A0A0C3BS70"/>